<name>A0AA38MF94_9CUCU</name>
<dbReference type="EMBL" id="JALNTZ010000004">
    <property type="protein sequence ID" value="KAJ3654143.1"/>
    <property type="molecule type" value="Genomic_DNA"/>
</dbReference>
<accession>A0AA38MF94</accession>
<organism evidence="2 3">
    <name type="scientific">Zophobas morio</name>
    <dbReference type="NCBI Taxonomy" id="2755281"/>
    <lineage>
        <taxon>Eukaryota</taxon>
        <taxon>Metazoa</taxon>
        <taxon>Ecdysozoa</taxon>
        <taxon>Arthropoda</taxon>
        <taxon>Hexapoda</taxon>
        <taxon>Insecta</taxon>
        <taxon>Pterygota</taxon>
        <taxon>Neoptera</taxon>
        <taxon>Endopterygota</taxon>
        <taxon>Coleoptera</taxon>
        <taxon>Polyphaga</taxon>
        <taxon>Cucujiformia</taxon>
        <taxon>Tenebrionidae</taxon>
        <taxon>Zophobas</taxon>
    </lineage>
</organism>
<evidence type="ECO:0000256" key="1">
    <source>
        <dbReference type="SAM" id="MobiDB-lite"/>
    </source>
</evidence>
<feature type="compositionally biased region" description="Basic residues" evidence="1">
    <location>
        <begin position="83"/>
        <end position="98"/>
    </location>
</feature>
<reference evidence="2" key="1">
    <citation type="journal article" date="2023" name="G3 (Bethesda)">
        <title>Whole genome assemblies of Zophobas morio and Tenebrio molitor.</title>
        <authorList>
            <person name="Kaur S."/>
            <person name="Stinson S.A."/>
            <person name="diCenzo G.C."/>
        </authorList>
    </citation>
    <scope>NUCLEOTIDE SEQUENCE</scope>
    <source>
        <strain evidence="2">QUZm001</strain>
    </source>
</reference>
<evidence type="ECO:0000313" key="2">
    <source>
        <dbReference type="EMBL" id="KAJ3654143.1"/>
    </source>
</evidence>
<evidence type="ECO:0000313" key="3">
    <source>
        <dbReference type="Proteomes" id="UP001168821"/>
    </source>
</evidence>
<sequence length="125" mass="13937">MSLATGYKNKALITSSFMKENVNSLRSAPIIEKIQTKLDRSRAPAAQAATIHHLRKSSPRNRHFSFRFAPNKTLPTSPSPTHHVGRWPHAGPKRHHRTPANITQHAQTPTNTRKSAESQKCATSD</sequence>
<comment type="caution">
    <text evidence="2">The sequence shown here is derived from an EMBL/GenBank/DDBJ whole genome shotgun (WGS) entry which is preliminary data.</text>
</comment>
<proteinExistence type="predicted"/>
<gene>
    <name evidence="2" type="ORF">Zmor_013354</name>
</gene>
<protein>
    <submittedName>
        <fullName evidence="2">Uncharacterized protein</fullName>
    </submittedName>
</protein>
<feature type="region of interest" description="Disordered" evidence="1">
    <location>
        <begin position="69"/>
        <end position="125"/>
    </location>
</feature>
<keyword evidence="3" id="KW-1185">Reference proteome</keyword>
<dbReference type="Proteomes" id="UP001168821">
    <property type="component" value="Unassembled WGS sequence"/>
</dbReference>
<dbReference type="AlphaFoldDB" id="A0AA38MF94"/>
<feature type="compositionally biased region" description="Polar residues" evidence="1">
    <location>
        <begin position="100"/>
        <end position="125"/>
    </location>
</feature>